<dbReference type="Pfam" id="PF00970">
    <property type="entry name" value="FAD_binding_6"/>
    <property type="match status" value="1"/>
</dbReference>
<dbReference type="SUPFAM" id="SSF52343">
    <property type="entry name" value="Ferredoxin reductase-like, C-terminal NADP-linked domain"/>
    <property type="match status" value="1"/>
</dbReference>
<reference evidence="5" key="1">
    <citation type="submission" date="2017-05" db="EMBL/GenBank/DDBJ databases">
        <authorList>
            <person name="Macchi M."/>
            <person name="Festa S."/>
            <person name="Coppotelli B.M."/>
            <person name="Morelli I.S."/>
        </authorList>
    </citation>
    <scope>NUCLEOTIDE SEQUENCE [LARGE SCALE GENOMIC DNA]</scope>
    <source>
        <strain evidence="5">I</strain>
    </source>
</reference>
<dbReference type="Pfam" id="PF00111">
    <property type="entry name" value="Fer2"/>
    <property type="match status" value="1"/>
</dbReference>
<dbReference type="EMBL" id="NHON01000056">
    <property type="protein sequence ID" value="OWJ64497.1"/>
    <property type="molecule type" value="Genomic_DNA"/>
</dbReference>
<dbReference type="InterPro" id="IPR008333">
    <property type="entry name" value="Cbr1-like_FAD-bd_dom"/>
</dbReference>
<dbReference type="InterPro" id="IPR036010">
    <property type="entry name" value="2Fe-2S_ferredoxin-like_sf"/>
</dbReference>
<evidence type="ECO:0000256" key="1">
    <source>
        <dbReference type="ARBA" id="ARBA00034078"/>
    </source>
</evidence>
<protein>
    <submittedName>
        <fullName evidence="4">NADH oxidase</fullName>
    </submittedName>
</protein>
<sequence>MSHTIALNFEDGVTRFVEARPGETVADASYRAGINIPLDCRDGACGTCKCRVEAGAFDGGFYIDDALTAEEAAEGLALACQARPKGDMVVAVAASSQMCKTSRQAVETRLVSVDRLSDTTVAFSLEGVEDFGFLPGQYVNIQVPGTDERRTYSFSSAPGSDRLSFLVRDIPGGLMSGFLRDRAEPGTAIGFSGPEGSFYLREVRRPLLFLAGGTGLAPFLSMLGRLAETGTGEHPVHLVYGVTGDADLVAVDRLEDFAARIPGFSFATTVVAADSAHPRKGYVTRHIEAGQLHGGDVDVYLCGPPPMVDAVRGWLGEQGVTPKSFHYEKFSPSAPAVAGGSHRQAA</sequence>
<evidence type="ECO:0000259" key="2">
    <source>
        <dbReference type="PROSITE" id="PS51085"/>
    </source>
</evidence>
<feature type="domain" description="2Fe-2S ferredoxin-type" evidence="2">
    <location>
        <begin position="3"/>
        <end position="96"/>
    </location>
</feature>
<comment type="caution">
    <text evidence="4">The sequence shown here is derived from an EMBL/GenBank/DDBJ whole genome shotgun (WGS) entry which is preliminary data.</text>
</comment>
<dbReference type="AlphaFoldDB" id="A0A211ZHA3"/>
<dbReference type="SUPFAM" id="SSF54292">
    <property type="entry name" value="2Fe-2S ferredoxin-like"/>
    <property type="match status" value="1"/>
</dbReference>
<comment type="cofactor">
    <cofactor evidence="1">
        <name>[2Fe-2S] cluster</name>
        <dbReference type="ChEBI" id="CHEBI:190135"/>
    </cofactor>
</comment>
<evidence type="ECO:0000313" key="5">
    <source>
        <dbReference type="Proteomes" id="UP000196655"/>
    </source>
</evidence>
<dbReference type="STRING" id="1122125.GCA_000423185_05907"/>
<dbReference type="InterPro" id="IPR001041">
    <property type="entry name" value="2Fe-2S_ferredoxin-type"/>
</dbReference>
<dbReference type="PROSITE" id="PS51384">
    <property type="entry name" value="FAD_FR"/>
    <property type="match status" value="1"/>
</dbReference>
<dbReference type="PRINTS" id="PR00371">
    <property type="entry name" value="FPNCR"/>
</dbReference>
<dbReference type="PROSITE" id="PS00197">
    <property type="entry name" value="2FE2S_FER_1"/>
    <property type="match status" value="1"/>
</dbReference>
<dbReference type="InterPro" id="IPR039261">
    <property type="entry name" value="FNR_nucleotide-bd"/>
</dbReference>
<keyword evidence="5" id="KW-1185">Reference proteome</keyword>
<dbReference type="PROSITE" id="PS51085">
    <property type="entry name" value="2FE2S_FER_2"/>
    <property type="match status" value="1"/>
</dbReference>
<dbReference type="RefSeq" id="WP_088153819.1">
    <property type="nucleotide sequence ID" value="NZ_NHON01000056.1"/>
</dbReference>
<gene>
    <name evidence="4" type="ORF">BWR60_24350</name>
</gene>
<accession>A0A211ZHA3</accession>
<dbReference type="OrthoDB" id="9806195at2"/>
<evidence type="ECO:0000313" key="4">
    <source>
        <dbReference type="EMBL" id="OWJ64497.1"/>
    </source>
</evidence>
<dbReference type="SUPFAM" id="SSF63380">
    <property type="entry name" value="Riboflavin synthase domain-like"/>
    <property type="match status" value="1"/>
</dbReference>
<dbReference type="Gene3D" id="3.40.50.80">
    <property type="entry name" value="Nucleotide-binding domain of ferredoxin-NADP reductase (FNR) module"/>
    <property type="match status" value="1"/>
</dbReference>
<dbReference type="InterPro" id="IPR012675">
    <property type="entry name" value="Beta-grasp_dom_sf"/>
</dbReference>
<dbReference type="NCBIfam" id="NF040810">
    <property type="entry name" value="BenC"/>
    <property type="match status" value="1"/>
</dbReference>
<dbReference type="InterPro" id="IPR001433">
    <property type="entry name" value="OxRdtase_FAD/NAD-bd"/>
</dbReference>
<feature type="domain" description="FAD-binding FR-type" evidence="3">
    <location>
        <begin position="103"/>
        <end position="201"/>
    </location>
</feature>
<dbReference type="Gene3D" id="2.40.30.10">
    <property type="entry name" value="Translation factors"/>
    <property type="match status" value="1"/>
</dbReference>
<dbReference type="PANTHER" id="PTHR47354:SF5">
    <property type="entry name" value="PROTEIN RFBI"/>
    <property type="match status" value="1"/>
</dbReference>
<dbReference type="InterPro" id="IPR001709">
    <property type="entry name" value="Flavoprot_Pyr_Nucl_cyt_Rdtase"/>
</dbReference>
<dbReference type="CDD" id="cd00207">
    <property type="entry name" value="fer2"/>
    <property type="match status" value="1"/>
</dbReference>
<dbReference type="Pfam" id="PF00175">
    <property type="entry name" value="NAD_binding_1"/>
    <property type="match status" value="1"/>
</dbReference>
<dbReference type="InterPro" id="IPR017938">
    <property type="entry name" value="Riboflavin_synthase-like_b-brl"/>
</dbReference>
<proteinExistence type="predicted"/>
<dbReference type="CDD" id="cd06209">
    <property type="entry name" value="BenDO_FAD_NAD"/>
    <property type="match status" value="1"/>
</dbReference>
<dbReference type="Gene3D" id="3.10.20.30">
    <property type="match status" value="1"/>
</dbReference>
<dbReference type="InterPro" id="IPR050415">
    <property type="entry name" value="MRET"/>
</dbReference>
<dbReference type="InterPro" id="IPR017927">
    <property type="entry name" value="FAD-bd_FR_type"/>
</dbReference>
<dbReference type="GO" id="GO:0016491">
    <property type="term" value="F:oxidoreductase activity"/>
    <property type="evidence" value="ECO:0007669"/>
    <property type="project" value="InterPro"/>
</dbReference>
<dbReference type="PRINTS" id="PR00410">
    <property type="entry name" value="PHEHYDRXLASE"/>
</dbReference>
<name>A0A211ZHA3_9PROT</name>
<organism evidence="4 5">
    <name type="scientific">Inquilinus limosus</name>
    <dbReference type="NCBI Taxonomy" id="171674"/>
    <lineage>
        <taxon>Bacteria</taxon>
        <taxon>Pseudomonadati</taxon>
        <taxon>Pseudomonadota</taxon>
        <taxon>Alphaproteobacteria</taxon>
        <taxon>Rhodospirillales</taxon>
        <taxon>Rhodospirillaceae</taxon>
        <taxon>Inquilinus</taxon>
    </lineage>
</organism>
<dbReference type="GO" id="GO:0051537">
    <property type="term" value="F:2 iron, 2 sulfur cluster binding"/>
    <property type="evidence" value="ECO:0007669"/>
    <property type="project" value="InterPro"/>
</dbReference>
<dbReference type="PANTHER" id="PTHR47354">
    <property type="entry name" value="NADH OXIDOREDUCTASE HCR"/>
    <property type="match status" value="1"/>
</dbReference>
<dbReference type="InterPro" id="IPR006058">
    <property type="entry name" value="2Fe2S_fd_BS"/>
</dbReference>
<dbReference type="InterPro" id="IPR047683">
    <property type="entry name" value="BenC-like_FAD_NAD-bd"/>
</dbReference>
<evidence type="ECO:0000259" key="3">
    <source>
        <dbReference type="PROSITE" id="PS51384"/>
    </source>
</evidence>
<dbReference type="Proteomes" id="UP000196655">
    <property type="component" value="Unassembled WGS sequence"/>
</dbReference>